<feature type="region of interest" description="Disordered" evidence="1">
    <location>
        <begin position="1"/>
        <end position="231"/>
    </location>
</feature>
<dbReference type="EMBL" id="MEKH01000007">
    <property type="protein sequence ID" value="ODO05878.1"/>
    <property type="molecule type" value="Genomic_DNA"/>
</dbReference>
<feature type="compositionally biased region" description="Polar residues" evidence="1">
    <location>
        <begin position="276"/>
        <end position="286"/>
    </location>
</feature>
<feature type="compositionally biased region" description="Low complexity" evidence="1">
    <location>
        <begin position="581"/>
        <end position="598"/>
    </location>
</feature>
<feature type="compositionally biased region" description="Basic and acidic residues" evidence="1">
    <location>
        <begin position="204"/>
        <end position="217"/>
    </location>
</feature>
<feature type="compositionally biased region" description="Low complexity" evidence="1">
    <location>
        <begin position="42"/>
        <end position="52"/>
    </location>
</feature>
<gene>
    <name evidence="2" type="ORF">I350_04939</name>
</gene>
<feature type="region of interest" description="Disordered" evidence="1">
    <location>
        <begin position="643"/>
        <end position="686"/>
    </location>
</feature>
<feature type="compositionally biased region" description="Low complexity" evidence="1">
    <location>
        <begin position="119"/>
        <end position="135"/>
    </location>
</feature>
<evidence type="ECO:0000313" key="3">
    <source>
        <dbReference type="Proteomes" id="UP000095149"/>
    </source>
</evidence>
<name>A0A1E3JYC4_9TREE</name>
<dbReference type="OrthoDB" id="2576211at2759"/>
<feature type="compositionally biased region" description="Low complexity" evidence="1">
    <location>
        <begin position="377"/>
        <end position="388"/>
    </location>
</feature>
<protein>
    <submittedName>
        <fullName evidence="2">Uncharacterized protein</fullName>
    </submittedName>
</protein>
<feature type="compositionally biased region" description="Basic and acidic residues" evidence="1">
    <location>
        <begin position="180"/>
        <end position="197"/>
    </location>
</feature>
<feature type="compositionally biased region" description="Polar residues" evidence="1">
    <location>
        <begin position="63"/>
        <end position="75"/>
    </location>
</feature>
<comment type="caution">
    <text evidence="2">The sequence shown here is derived from an EMBL/GenBank/DDBJ whole genome shotgun (WGS) entry which is preliminary data.</text>
</comment>
<feature type="region of interest" description="Disordered" evidence="1">
    <location>
        <begin position="276"/>
        <end position="405"/>
    </location>
</feature>
<feature type="compositionally biased region" description="Basic and acidic residues" evidence="1">
    <location>
        <begin position="299"/>
        <end position="330"/>
    </location>
</feature>
<feature type="compositionally biased region" description="Low complexity" evidence="1">
    <location>
        <begin position="531"/>
        <end position="540"/>
    </location>
</feature>
<dbReference type="AlphaFoldDB" id="A0A1E3JYC4"/>
<proteinExistence type="predicted"/>
<feature type="compositionally biased region" description="Polar residues" evidence="1">
    <location>
        <begin position="82"/>
        <end position="103"/>
    </location>
</feature>
<organism evidence="2 3">
    <name type="scientific">Cryptococcus amylolentus CBS 6273</name>
    <dbReference type="NCBI Taxonomy" id="1296118"/>
    <lineage>
        <taxon>Eukaryota</taxon>
        <taxon>Fungi</taxon>
        <taxon>Dikarya</taxon>
        <taxon>Basidiomycota</taxon>
        <taxon>Agaricomycotina</taxon>
        <taxon>Tremellomycetes</taxon>
        <taxon>Tremellales</taxon>
        <taxon>Cryptococcaceae</taxon>
        <taxon>Cryptococcus</taxon>
    </lineage>
</organism>
<feature type="compositionally biased region" description="Low complexity" evidence="1">
    <location>
        <begin position="606"/>
        <end position="623"/>
    </location>
</feature>
<accession>A0A1E3JYC4</accession>
<evidence type="ECO:0000313" key="2">
    <source>
        <dbReference type="EMBL" id="ODO05878.1"/>
    </source>
</evidence>
<feature type="compositionally biased region" description="Basic residues" evidence="1">
    <location>
        <begin position="677"/>
        <end position="686"/>
    </location>
</feature>
<feature type="region of interest" description="Disordered" evidence="1">
    <location>
        <begin position="531"/>
        <end position="630"/>
    </location>
</feature>
<sequence>MSSNRDSLHSASSGYPSSLSSLSMSALGLTDSPLPQRHRKSPSVGSSPSSSPTRQKPARATPSKASLRQEATTNAAVKVVHQQRSADSVSHQRRTSQSGTKENQPAKAVGATKNTPTKAATRASAPQAARTSAPQVAQPDQRVTSRSSKTPKEPPLADDWEEQLARDANKLSLGTTPQARAREEPHQLSEGDTEWERLGQAMSDSRKKEDQSRREIPRAIALPPSTPRTPIRAVVNGVTSIHVGVRPRLHPSREYESMTLNQPDLYSPAPFCSPNAANSDLQTSSPHVARHGVELLQKAQKEYEEWKARKEEREGGMETGSRDWEPKTREIAGPSALSSYNTPMFSPGEEAYNFEQYHPSTPAPPIQPSSQPLQKGKSSSSRPSPTTKATQRQDMPSPRPDDMEDVTQAQGMAADQYMQQYPGANDPYAYPYWDPSYWWAMYGGMDPMGMGAQNMQSGHYSGGFNGQAGGNPELGEQQAYDLSSMMYNPYQWGGGMGGGMMGHGQNGYPGGQSMYGQQSMMDGNRSMGMGSPSVMGSGQAQAGGGGDLKAFDPTKMKQGRQGPYGYLEGREELAGPPPGYAPAGIAPASSPGTATATSHRGGSTVGPPSSAGHGAGSSWGDSSNNPRARYDGAAHGIGYVQADLDSPYPRAPSGLGTNAYSRYGADGSVMNGDARVSHRRIREGRV</sequence>
<dbReference type="Proteomes" id="UP000095149">
    <property type="component" value="Unassembled WGS sequence"/>
</dbReference>
<reference evidence="2 3" key="1">
    <citation type="submission" date="2016-06" db="EMBL/GenBank/DDBJ databases">
        <title>Evolution of pathogenesis and genome organization in the Tremellales.</title>
        <authorList>
            <person name="Cuomo C."/>
            <person name="Litvintseva A."/>
            <person name="Heitman J."/>
            <person name="Chen Y."/>
            <person name="Sun S."/>
            <person name="Springer D."/>
            <person name="Dromer F."/>
            <person name="Young S."/>
            <person name="Zeng Q."/>
            <person name="Chapman S."/>
            <person name="Gujja S."/>
            <person name="Saif S."/>
            <person name="Birren B."/>
        </authorList>
    </citation>
    <scope>NUCLEOTIDE SEQUENCE [LARGE SCALE GENOMIC DNA]</scope>
    <source>
        <strain evidence="2 3">CBS 6273</strain>
    </source>
</reference>
<evidence type="ECO:0000256" key="1">
    <source>
        <dbReference type="SAM" id="MobiDB-lite"/>
    </source>
</evidence>
<feature type="compositionally biased region" description="Low complexity" evidence="1">
    <location>
        <begin position="9"/>
        <end position="29"/>
    </location>
</feature>